<sequence length="414" mass="45756">MFRVNVLASLAPRWRRELWETVRSTGTSAMHRLGVAALLLTFLLGVATFLAMISYWRQEAGGNWSDARNVSVRDRVRRLRRQRRIDWSACHVLLTGGSRGIGLEVAKLLVSGAREAGGMAPARLTIVGRNMQRLEEAKTTLELLAQDRCQSGGTVVHAAAADVSQPAEVERLFREAPRPFDVVICCAGGARPGHFEAFTAQDFSDQMAQNFYSAALVAQAVFRQWKQDTLEQWQRERRPKPDASGRATDGQPPARHVVLLSSMAAMAAIYGYAAYAPAKYAVRALGECLVYEGRPYGITVSVAYPPDTDTPGLAEENVGKPLITRRCSEASAGPPFSAARVARALLRGVTRKQFWIVFGLDGYLLGALNEGFAPRGFSLCKALLMPILRCSVPFYMYLYNRIIDQETEHLFGER</sequence>
<keyword evidence="2" id="KW-0812">Transmembrane</keyword>
<dbReference type="InterPro" id="IPR036291">
    <property type="entry name" value="NAD(P)-bd_dom_sf"/>
</dbReference>
<accession>A0AAV9IUE7</accession>
<evidence type="ECO:0000313" key="4">
    <source>
        <dbReference type="EMBL" id="KAK4535903.1"/>
    </source>
</evidence>
<reference evidence="4 5" key="1">
    <citation type="submission" date="2022-07" db="EMBL/GenBank/DDBJ databases">
        <title>Genome-wide signatures of adaptation to extreme environments.</title>
        <authorList>
            <person name="Cho C.H."/>
            <person name="Yoon H.S."/>
        </authorList>
    </citation>
    <scope>NUCLEOTIDE SEQUENCE [LARGE SCALE GENOMIC DNA]</scope>
    <source>
        <strain evidence="4 5">DBV 063 E5</strain>
    </source>
</reference>
<dbReference type="Pfam" id="PF00106">
    <property type="entry name" value="adh_short"/>
    <property type="match status" value="2"/>
</dbReference>
<dbReference type="Proteomes" id="UP001301350">
    <property type="component" value="Unassembled WGS sequence"/>
</dbReference>
<dbReference type="PANTHER" id="PTHR43550">
    <property type="entry name" value="3-KETODIHYDROSPHINGOSINE REDUCTASE"/>
    <property type="match status" value="1"/>
</dbReference>
<evidence type="ECO:0000256" key="1">
    <source>
        <dbReference type="SAM" id="MobiDB-lite"/>
    </source>
</evidence>
<dbReference type="GO" id="GO:0006666">
    <property type="term" value="P:3-keto-sphinganine metabolic process"/>
    <property type="evidence" value="ECO:0007669"/>
    <property type="project" value="TreeGrafter"/>
</dbReference>
<dbReference type="GO" id="GO:0030148">
    <property type="term" value="P:sphingolipid biosynthetic process"/>
    <property type="evidence" value="ECO:0007669"/>
    <property type="project" value="TreeGrafter"/>
</dbReference>
<feature type="transmembrane region" description="Helical" evidence="2">
    <location>
        <begin position="33"/>
        <end position="56"/>
    </location>
</feature>
<protein>
    <recommendedName>
        <fullName evidence="3">Ketoreductase domain-containing protein</fullName>
    </recommendedName>
</protein>
<keyword evidence="5" id="KW-1185">Reference proteome</keyword>
<feature type="compositionally biased region" description="Basic and acidic residues" evidence="1">
    <location>
        <begin position="232"/>
        <end position="243"/>
    </location>
</feature>
<name>A0AAV9IUE7_CYACA</name>
<dbReference type="GO" id="GO:0005789">
    <property type="term" value="C:endoplasmic reticulum membrane"/>
    <property type="evidence" value="ECO:0007669"/>
    <property type="project" value="TreeGrafter"/>
</dbReference>
<dbReference type="Gene3D" id="3.40.50.720">
    <property type="entry name" value="NAD(P)-binding Rossmann-like Domain"/>
    <property type="match status" value="1"/>
</dbReference>
<evidence type="ECO:0000259" key="3">
    <source>
        <dbReference type="SMART" id="SM00822"/>
    </source>
</evidence>
<evidence type="ECO:0000256" key="2">
    <source>
        <dbReference type="SAM" id="Phobius"/>
    </source>
</evidence>
<dbReference type="EMBL" id="JANCYW010000006">
    <property type="protein sequence ID" value="KAK4535903.1"/>
    <property type="molecule type" value="Genomic_DNA"/>
</dbReference>
<dbReference type="GO" id="GO:0047560">
    <property type="term" value="F:3-dehydrosphinganine reductase activity"/>
    <property type="evidence" value="ECO:0007669"/>
    <property type="project" value="TreeGrafter"/>
</dbReference>
<feature type="domain" description="Ketoreductase" evidence="3">
    <location>
        <begin position="90"/>
        <end position="307"/>
    </location>
</feature>
<evidence type="ECO:0000313" key="5">
    <source>
        <dbReference type="Proteomes" id="UP001301350"/>
    </source>
</evidence>
<dbReference type="PRINTS" id="PR00081">
    <property type="entry name" value="GDHRDH"/>
</dbReference>
<keyword evidence="2" id="KW-1133">Transmembrane helix</keyword>
<feature type="region of interest" description="Disordered" evidence="1">
    <location>
        <begin position="232"/>
        <end position="252"/>
    </location>
</feature>
<comment type="caution">
    <text evidence="4">The sequence shown here is derived from an EMBL/GenBank/DDBJ whole genome shotgun (WGS) entry which is preliminary data.</text>
</comment>
<dbReference type="SMART" id="SM00822">
    <property type="entry name" value="PKS_KR"/>
    <property type="match status" value="1"/>
</dbReference>
<dbReference type="PANTHER" id="PTHR43550:SF3">
    <property type="entry name" value="3-KETODIHYDROSPHINGOSINE REDUCTASE"/>
    <property type="match status" value="1"/>
</dbReference>
<dbReference type="InterPro" id="IPR057326">
    <property type="entry name" value="KR_dom"/>
</dbReference>
<gene>
    <name evidence="4" type="ORF">CDCA_CDCA06G1928</name>
</gene>
<organism evidence="4 5">
    <name type="scientific">Cyanidium caldarium</name>
    <name type="common">Red alga</name>
    <dbReference type="NCBI Taxonomy" id="2771"/>
    <lineage>
        <taxon>Eukaryota</taxon>
        <taxon>Rhodophyta</taxon>
        <taxon>Bangiophyceae</taxon>
        <taxon>Cyanidiales</taxon>
        <taxon>Cyanidiaceae</taxon>
        <taxon>Cyanidium</taxon>
    </lineage>
</organism>
<proteinExistence type="predicted"/>
<dbReference type="InterPro" id="IPR002347">
    <property type="entry name" value="SDR_fam"/>
</dbReference>
<keyword evidence="2" id="KW-0472">Membrane</keyword>
<dbReference type="SUPFAM" id="SSF51735">
    <property type="entry name" value="NAD(P)-binding Rossmann-fold domains"/>
    <property type="match status" value="1"/>
</dbReference>
<dbReference type="AlphaFoldDB" id="A0AAV9IUE7"/>